<sequence>MALRDSGLAPSPVFVLFFVGVVLLLVVTTALGIGAVRYEFSYTGTVDEAEGVRWRFDYEDLSAEDKRVVQRAMEGERFVFEDEGALPGPGRGDIAIRYQNEWHGFERRTYFEPKTAFGAGAIASALAGVACIGESIRRKRGD</sequence>
<name>A0A1G9VLM4_9EURY</name>
<gene>
    <name evidence="3" type="ORF">SAMN05192554_106183</name>
</gene>
<evidence type="ECO:0000313" key="3">
    <source>
        <dbReference type="EMBL" id="SDM73158.1"/>
    </source>
</evidence>
<dbReference type="Pfam" id="PF25934">
    <property type="entry name" value="DUF7979"/>
    <property type="match status" value="1"/>
</dbReference>
<dbReference type="RefSeq" id="WP_089732380.1">
    <property type="nucleotide sequence ID" value="NZ_FNIA01000006.1"/>
</dbReference>
<reference evidence="3 4" key="1">
    <citation type="submission" date="2016-10" db="EMBL/GenBank/DDBJ databases">
        <authorList>
            <person name="de Groot N.N."/>
        </authorList>
    </citation>
    <scope>NUCLEOTIDE SEQUENCE [LARGE SCALE GENOMIC DNA]</scope>
    <source>
        <strain evidence="4">EB21,IBRC-M 10013,KCTC 4048</strain>
    </source>
</reference>
<keyword evidence="4" id="KW-1185">Reference proteome</keyword>
<evidence type="ECO:0000256" key="1">
    <source>
        <dbReference type="SAM" id="Phobius"/>
    </source>
</evidence>
<protein>
    <recommendedName>
        <fullName evidence="2">DUF7979 domain-containing protein</fullName>
    </recommendedName>
</protein>
<proteinExistence type="predicted"/>
<dbReference type="OrthoDB" id="385469at2157"/>
<dbReference type="AlphaFoldDB" id="A0A1G9VLM4"/>
<dbReference type="Proteomes" id="UP000199370">
    <property type="component" value="Unassembled WGS sequence"/>
</dbReference>
<feature type="transmembrane region" description="Helical" evidence="1">
    <location>
        <begin position="12"/>
        <end position="36"/>
    </location>
</feature>
<evidence type="ECO:0000259" key="2">
    <source>
        <dbReference type="Pfam" id="PF25934"/>
    </source>
</evidence>
<feature type="domain" description="DUF7979" evidence="2">
    <location>
        <begin position="40"/>
        <end position="104"/>
    </location>
</feature>
<evidence type="ECO:0000313" key="4">
    <source>
        <dbReference type="Proteomes" id="UP000199370"/>
    </source>
</evidence>
<keyword evidence="1" id="KW-0472">Membrane</keyword>
<feature type="transmembrane region" description="Helical" evidence="1">
    <location>
        <begin position="116"/>
        <end position="136"/>
    </location>
</feature>
<keyword evidence="1" id="KW-1133">Transmembrane helix</keyword>
<keyword evidence="1" id="KW-0812">Transmembrane</keyword>
<dbReference type="EMBL" id="FNIA01000006">
    <property type="protein sequence ID" value="SDM73158.1"/>
    <property type="molecule type" value="Genomic_DNA"/>
</dbReference>
<organism evidence="3 4">
    <name type="scientific">Haloarchaeobius iranensis</name>
    <dbReference type="NCBI Taxonomy" id="996166"/>
    <lineage>
        <taxon>Archaea</taxon>
        <taxon>Methanobacteriati</taxon>
        <taxon>Methanobacteriota</taxon>
        <taxon>Stenosarchaea group</taxon>
        <taxon>Halobacteria</taxon>
        <taxon>Halobacteriales</taxon>
        <taxon>Halorubellaceae</taxon>
        <taxon>Haloarchaeobius</taxon>
    </lineage>
</organism>
<dbReference type="InterPro" id="IPR058285">
    <property type="entry name" value="DUF7979"/>
</dbReference>
<accession>A0A1G9VLM4</accession>
<dbReference type="STRING" id="996166.SAMN05192554_106183"/>